<feature type="region of interest" description="Disordered" evidence="13">
    <location>
        <begin position="442"/>
        <end position="483"/>
    </location>
</feature>
<feature type="transmembrane region" description="Helical" evidence="14">
    <location>
        <begin position="251"/>
        <end position="270"/>
    </location>
</feature>
<feature type="transmembrane region" description="Helical" evidence="14">
    <location>
        <begin position="378"/>
        <end position="398"/>
    </location>
</feature>
<dbReference type="SMART" id="SM00008">
    <property type="entry name" value="HormR"/>
    <property type="match status" value="1"/>
</dbReference>
<evidence type="ECO:0000256" key="2">
    <source>
        <dbReference type="ARBA" id="ARBA00005314"/>
    </source>
</evidence>
<evidence type="ECO:0000259" key="15">
    <source>
        <dbReference type="PROSITE" id="PS50227"/>
    </source>
</evidence>
<dbReference type="EMBL" id="JAPTSV010000006">
    <property type="protein sequence ID" value="KAJ1527090.1"/>
    <property type="molecule type" value="Genomic_DNA"/>
</dbReference>
<dbReference type="InterPro" id="IPR002001">
    <property type="entry name" value="GPCR_2_diuretic_rcpt"/>
</dbReference>
<keyword evidence="8" id="KW-0675">Receptor</keyword>
<comment type="function">
    <text evidence="11">Receptor for the insect diurectic hormone. The activity of this receptor is mediated by G proteins which activate adenylyl cyclase.</text>
</comment>
<dbReference type="PROSITE" id="PS00649">
    <property type="entry name" value="G_PROTEIN_RECEP_F2_1"/>
    <property type="match status" value="1"/>
</dbReference>
<dbReference type="GO" id="GO:0017046">
    <property type="term" value="F:peptide hormone binding"/>
    <property type="evidence" value="ECO:0007669"/>
    <property type="project" value="TreeGrafter"/>
</dbReference>
<evidence type="ECO:0000259" key="16">
    <source>
        <dbReference type="PROSITE" id="PS50261"/>
    </source>
</evidence>
<accession>A0AAV7XQZ3</accession>
<evidence type="ECO:0000256" key="13">
    <source>
        <dbReference type="SAM" id="MobiDB-lite"/>
    </source>
</evidence>
<dbReference type="GO" id="GO:0008036">
    <property type="term" value="F:diuretic hormone receptor activity"/>
    <property type="evidence" value="ECO:0007669"/>
    <property type="project" value="InterPro"/>
</dbReference>
<feature type="transmembrane region" description="Helical" evidence="14">
    <location>
        <begin position="304"/>
        <end position="327"/>
    </location>
</feature>
<dbReference type="GO" id="GO:0005886">
    <property type="term" value="C:plasma membrane"/>
    <property type="evidence" value="ECO:0007669"/>
    <property type="project" value="UniProtKB-SubCell"/>
</dbReference>
<dbReference type="Pfam" id="PF02793">
    <property type="entry name" value="HRM"/>
    <property type="match status" value="1"/>
</dbReference>
<dbReference type="InterPro" id="IPR017981">
    <property type="entry name" value="GPCR_2-like_7TM"/>
</dbReference>
<sequence>MDLTSAPLPPPGPRRRSCAPPPPAGPRRRARTPAPSLTSTPPRQLCSQRAAEEAAAQSLPPAPLGPHCPAKYDGVLCWPPARAGALAVQQCFEELNGVKYTATGLASRWCFGNGTWSSYSNYTLCLQNVGEAEGPDDIALWPVELRHTLYEVGYALSLVALFFAVLIFVSFKDLHCLRNVIHTNLMCAYILADFTWILSYSIQTNSSQCLSLLVLFNYFHLTTFTWMFVEGLYLYILVVETFTRENVRLRCYLLIGWGTPAVFVALWVIVRCVSPAPESQGWPGAEHLLHDCTWMVPHWSDWLFQAPALVILGVNSVFLIVIMWVLITKLRSATSLETQQSRKATKALLVLIPLLGMTYVLTMAAPPDDATGAAVYEAVRAGLLSTQGLSVALLYCFLNAEVRRALHHRWHRWRESRDLAARPCPACAKDWSPRSRTESIRLYCPPTTTGSKRESTASQSTTTTLLGGHQSHQSHHLAVEHTV</sequence>
<evidence type="ECO:0000313" key="18">
    <source>
        <dbReference type="Proteomes" id="UP001075354"/>
    </source>
</evidence>
<evidence type="ECO:0000256" key="4">
    <source>
        <dbReference type="ARBA" id="ARBA00022692"/>
    </source>
</evidence>
<evidence type="ECO:0000256" key="8">
    <source>
        <dbReference type="ARBA" id="ARBA00023170"/>
    </source>
</evidence>
<keyword evidence="9" id="KW-0325">Glycoprotein</keyword>
<feature type="transmembrane region" description="Helical" evidence="14">
    <location>
        <begin position="152"/>
        <end position="171"/>
    </location>
</feature>
<dbReference type="PRINTS" id="PR01127">
    <property type="entry name" value="DIUHORMONER"/>
</dbReference>
<evidence type="ECO:0000256" key="14">
    <source>
        <dbReference type="SAM" id="Phobius"/>
    </source>
</evidence>
<feature type="transmembrane region" description="Helical" evidence="14">
    <location>
        <begin position="347"/>
        <end position="366"/>
    </location>
</feature>
<proteinExistence type="inferred from homology"/>
<keyword evidence="7 14" id="KW-0472">Membrane</keyword>
<dbReference type="GO" id="GO:0008528">
    <property type="term" value="F:G protein-coupled peptide receptor activity"/>
    <property type="evidence" value="ECO:0007669"/>
    <property type="project" value="TreeGrafter"/>
</dbReference>
<evidence type="ECO:0000256" key="11">
    <source>
        <dbReference type="ARBA" id="ARBA00054836"/>
    </source>
</evidence>
<evidence type="ECO:0000256" key="3">
    <source>
        <dbReference type="ARBA" id="ARBA00022475"/>
    </source>
</evidence>
<evidence type="ECO:0000256" key="12">
    <source>
        <dbReference type="ARBA" id="ARBA00071387"/>
    </source>
</evidence>
<feature type="compositionally biased region" description="Low complexity" evidence="13">
    <location>
        <begin position="456"/>
        <end position="471"/>
    </location>
</feature>
<dbReference type="PANTHER" id="PTHR45620:SF15">
    <property type="entry name" value="DIURETIC HORMONE 44 RECEPTOR 1-RELATED"/>
    <property type="match status" value="1"/>
</dbReference>
<keyword evidence="5 14" id="KW-1133">Transmembrane helix</keyword>
<gene>
    <name evidence="17" type="ORF">ONE63_008630</name>
</gene>
<feature type="domain" description="G-protein coupled receptors family 2 profile 1" evidence="15">
    <location>
        <begin position="45"/>
        <end position="129"/>
    </location>
</feature>
<evidence type="ECO:0000256" key="6">
    <source>
        <dbReference type="ARBA" id="ARBA00023040"/>
    </source>
</evidence>
<dbReference type="Gene3D" id="1.20.1070.10">
    <property type="entry name" value="Rhodopsin 7-helix transmembrane proteins"/>
    <property type="match status" value="1"/>
</dbReference>
<comment type="subcellular location">
    <subcellularLocation>
        <location evidence="1">Cell membrane</location>
        <topology evidence="1">Multi-pass membrane protein</topology>
    </subcellularLocation>
</comment>
<dbReference type="SUPFAM" id="SSF81321">
    <property type="entry name" value="Family A G protein-coupled receptor-like"/>
    <property type="match status" value="1"/>
</dbReference>
<dbReference type="InterPro" id="IPR001879">
    <property type="entry name" value="GPCR_2_extracellular_dom"/>
</dbReference>
<dbReference type="InterPro" id="IPR000832">
    <property type="entry name" value="GPCR_2_secretin-like"/>
</dbReference>
<feature type="domain" description="G-protein coupled receptors family 2 profile 2" evidence="16">
    <location>
        <begin position="146"/>
        <end position="399"/>
    </location>
</feature>
<feature type="transmembrane region" description="Helical" evidence="14">
    <location>
        <begin position="183"/>
        <end position="203"/>
    </location>
</feature>
<evidence type="ECO:0000256" key="5">
    <source>
        <dbReference type="ARBA" id="ARBA00022989"/>
    </source>
</evidence>
<dbReference type="PRINTS" id="PR00249">
    <property type="entry name" value="GPCRSECRETIN"/>
</dbReference>
<feature type="transmembrane region" description="Helical" evidence="14">
    <location>
        <begin position="215"/>
        <end position="239"/>
    </location>
</feature>
<evidence type="ECO:0000256" key="1">
    <source>
        <dbReference type="ARBA" id="ARBA00004651"/>
    </source>
</evidence>
<keyword evidence="10" id="KW-0807">Transducer</keyword>
<evidence type="ECO:0000313" key="17">
    <source>
        <dbReference type="EMBL" id="KAJ1527090.1"/>
    </source>
</evidence>
<dbReference type="InterPro" id="IPR017983">
    <property type="entry name" value="GPCR_2_secretin-like_CS"/>
</dbReference>
<dbReference type="PROSITE" id="PS50261">
    <property type="entry name" value="G_PROTEIN_RECEP_F2_4"/>
    <property type="match status" value="1"/>
</dbReference>
<protein>
    <recommendedName>
        <fullName evidence="12">Diuretic hormone receptor</fullName>
    </recommendedName>
</protein>
<dbReference type="FunFam" id="1.20.1070.10:FF:000155">
    <property type="entry name" value="diuretic hormone receptor isoform X1"/>
    <property type="match status" value="1"/>
</dbReference>
<comment type="caution">
    <text evidence="17">The sequence shown here is derived from an EMBL/GenBank/DDBJ whole genome shotgun (WGS) entry which is preliminary data.</text>
</comment>
<reference evidence="17" key="1">
    <citation type="submission" date="2022-12" db="EMBL/GenBank/DDBJ databases">
        <title>Chromosome-level genome assembly of the bean flower thrips Megalurothrips usitatus.</title>
        <authorList>
            <person name="Ma L."/>
            <person name="Liu Q."/>
            <person name="Li H."/>
            <person name="Cai W."/>
        </authorList>
    </citation>
    <scope>NUCLEOTIDE SEQUENCE</scope>
    <source>
        <strain evidence="17">Cailab_2022a</strain>
    </source>
</reference>
<dbReference type="Gene3D" id="4.10.1240.10">
    <property type="entry name" value="GPCR, family 2, extracellular hormone receptor domain"/>
    <property type="match status" value="1"/>
</dbReference>
<dbReference type="Proteomes" id="UP001075354">
    <property type="component" value="Chromosome 6"/>
</dbReference>
<dbReference type="InterPro" id="IPR050332">
    <property type="entry name" value="GPCR_2"/>
</dbReference>
<evidence type="ECO:0000256" key="10">
    <source>
        <dbReference type="ARBA" id="ARBA00023224"/>
    </source>
</evidence>
<feature type="region of interest" description="Disordered" evidence="13">
    <location>
        <begin position="1"/>
        <end position="45"/>
    </location>
</feature>
<keyword evidence="18" id="KW-1185">Reference proteome</keyword>
<keyword evidence="4 14" id="KW-0812">Transmembrane</keyword>
<dbReference type="AlphaFoldDB" id="A0AAV7XQZ3"/>
<evidence type="ECO:0000256" key="7">
    <source>
        <dbReference type="ARBA" id="ARBA00023136"/>
    </source>
</evidence>
<dbReference type="GO" id="GO:0007188">
    <property type="term" value="P:adenylate cyclase-modulating G protein-coupled receptor signaling pathway"/>
    <property type="evidence" value="ECO:0007669"/>
    <property type="project" value="TreeGrafter"/>
</dbReference>
<dbReference type="PANTHER" id="PTHR45620">
    <property type="entry name" value="PDF RECEPTOR-LIKE PROTEIN-RELATED"/>
    <property type="match status" value="1"/>
</dbReference>
<keyword evidence="6" id="KW-0297">G-protein coupled receptor</keyword>
<name>A0AAV7XQZ3_9NEOP</name>
<dbReference type="Pfam" id="PF00002">
    <property type="entry name" value="7tm_2"/>
    <property type="match status" value="1"/>
</dbReference>
<keyword evidence="3" id="KW-1003">Cell membrane</keyword>
<evidence type="ECO:0000256" key="9">
    <source>
        <dbReference type="ARBA" id="ARBA00023180"/>
    </source>
</evidence>
<feature type="compositionally biased region" description="Polar residues" evidence="13">
    <location>
        <begin position="36"/>
        <end position="45"/>
    </location>
</feature>
<dbReference type="PROSITE" id="PS50227">
    <property type="entry name" value="G_PROTEIN_RECEP_F2_3"/>
    <property type="match status" value="1"/>
</dbReference>
<dbReference type="InterPro" id="IPR036445">
    <property type="entry name" value="GPCR_2_extracell_dom_sf"/>
</dbReference>
<dbReference type="SUPFAM" id="SSF111418">
    <property type="entry name" value="Hormone receptor domain"/>
    <property type="match status" value="1"/>
</dbReference>
<comment type="similarity">
    <text evidence="2">Belongs to the G-protein coupled receptor 2 family.</text>
</comment>
<organism evidence="17 18">
    <name type="scientific">Megalurothrips usitatus</name>
    <name type="common">bean blossom thrips</name>
    <dbReference type="NCBI Taxonomy" id="439358"/>
    <lineage>
        <taxon>Eukaryota</taxon>
        <taxon>Metazoa</taxon>
        <taxon>Ecdysozoa</taxon>
        <taxon>Arthropoda</taxon>
        <taxon>Hexapoda</taxon>
        <taxon>Insecta</taxon>
        <taxon>Pterygota</taxon>
        <taxon>Neoptera</taxon>
        <taxon>Paraneoptera</taxon>
        <taxon>Thysanoptera</taxon>
        <taxon>Terebrantia</taxon>
        <taxon>Thripoidea</taxon>
        <taxon>Thripidae</taxon>
        <taxon>Megalurothrips</taxon>
    </lineage>
</organism>
<dbReference type="GO" id="GO:0007166">
    <property type="term" value="P:cell surface receptor signaling pathway"/>
    <property type="evidence" value="ECO:0007669"/>
    <property type="project" value="InterPro"/>
</dbReference>